<dbReference type="InterPro" id="IPR029063">
    <property type="entry name" value="SAM-dependent_MTases_sf"/>
</dbReference>
<protein>
    <submittedName>
        <fullName evidence="1">SAM-dependent methyltransferase</fullName>
    </submittedName>
</protein>
<dbReference type="SUPFAM" id="SSF53335">
    <property type="entry name" value="S-adenosyl-L-methionine-dependent methyltransferases"/>
    <property type="match status" value="1"/>
</dbReference>
<sequence>MERPVLELDGKVLPLPPRDLLFMNETWESFPKNGAGLLALGTRVLQLRGRPVIDIGCGFGRIAYALAAKGYRGNYWGADVLAPQINWLQSNLSPVLPNYQFHHFDALNDRYNVSGKLETEDFRIDRRYASPDAIFVLSVFTHMYEADVIAYLKEIVSVMDEKSVIYATFFLSNGESRRLEALEQSSYPMKCVLNDHCSYFNADDPLHAISFDEIWLREVLAELGLYTAAAFYGTWAGRKSVLSFQDSLFLMKA</sequence>
<keyword evidence="2" id="KW-1185">Reference proteome</keyword>
<dbReference type="GO" id="GO:0008168">
    <property type="term" value="F:methyltransferase activity"/>
    <property type="evidence" value="ECO:0007669"/>
    <property type="project" value="UniProtKB-KW"/>
</dbReference>
<comment type="caution">
    <text evidence="1">The sequence shown here is derived from an EMBL/GenBank/DDBJ whole genome shotgun (WGS) entry which is preliminary data.</text>
</comment>
<dbReference type="EMBL" id="JBGBZN010000001">
    <property type="protein sequence ID" value="MEY9467883.1"/>
    <property type="molecule type" value="Genomic_DNA"/>
</dbReference>
<organism evidence="1 2">
    <name type="scientific">Bradyrhizobium yuanmingense</name>
    <dbReference type="NCBI Taxonomy" id="108015"/>
    <lineage>
        <taxon>Bacteria</taxon>
        <taxon>Pseudomonadati</taxon>
        <taxon>Pseudomonadota</taxon>
        <taxon>Alphaproteobacteria</taxon>
        <taxon>Hyphomicrobiales</taxon>
        <taxon>Nitrobacteraceae</taxon>
        <taxon>Bradyrhizobium</taxon>
    </lineage>
</organism>
<dbReference type="Pfam" id="PF13489">
    <property type="entry name" value="Methyltransf_23"/>
    <property type="match status" value="1"/>
</dbReference>
<gene>
    <name evidence="1" type="ORF">ABH992_000282</name>
</gene>
<evidence type="ECO:0000313" key="1">
    <source>
        <dbReference type="EMBL" id="MEY9467883.1"/>
    </source>
</evidence>
<reference evidence="1 2" key="1">
    <citation type="submission" date="2024-07" db="EMBL/GenBank/DDBJ databases">
        <title>Genomic Encyclopedia of Type Strains, Phase V (KMG-V): Genome sequencing to study the core and pangenomes of soil and plant-associated prokaryotes.</title>
        <authorList>
            <person name="Whitman W."/>
        </authorList>
    </citation>
    <scope>NUCLEOTIDE SEQUENCE [LARGE SCALE GENOMIC DNA]</scope>
    <source>
        <strain evidence="1 2">USDA 222</strain>
    </source>
</reference>
<dbReference type="GO" id="GO:0032259">
    <property type="term" value="P:methylation"/>
    <property type="evidence" value="ECO:0007669"/>
    <property type="project" value="UniProtKB-KW"/>
</dbReference>
<dbReference type="CDD" id="cd02440">
    <property type="entry name" value="AdoMet_MTases"/>
    <property type="match status" value="1"/>
</dbReference>
<dbReference type="Gene3D" id="3.40.50.150">
    <property type="entry name" value="Vaccinia Virus protein VP39"/>
    <property type="match status" value="1"/>
</dbReference>
<dbReference type="Proteomes" id="UP001565474">
    <property type="component" value="Unassembled WGS sequence"/>
</dbReference>
<keyword evidence="1" id="KW-0489">Methyltransferase</keyword>
<accession>A0ABV4G7J2</accession>
<keyword evidence="1" id="KW-0808">Transferase</keyword>
<name>A0ABV4G7J2_9BRAD</name>
<proteinExistence type="predicted"/>
<evidence type="ECO:0000313" key="2">
    <source>
        <dbReference type="Proteomes" id="UP001565474"/>
    </source>
</evidence>
<dbReference type="RefSeq" id="WP_081493974.1">
    <property type="nucleotide sequence ID" value="NZ_JBGBYH010000001.1"/>
</dbReference>